<dbReference type="SUPFAM" id="SSF47413">
    <property type="entry name" value="lambda repressor-like DNA-binding domains"/>
    <property type="match status" value="1"/>
</dbReference>
<accession>A0A0F9Z4K5</accession>
<comment type="caution">
    <text evidence="1">The sequence shown here is derived from an EMBL/GenBank/DDBJ whole genome shotgun (WGS) entry which is preliminary data.</text>
</comment>
<reference evidence="1" key="1">
    <citation type="journal article" date="2015" name="Nature">
        <title>Complex archaea that bridge the gap between prokaryotes and eukaryotes.</title>
        <authorList>
            <person name="Spang A."/>
            <person name="Saw J.H."/>
            <person name="Jorgensen S.L."/>
            <person name="Zaremba-Niedzwiedzka K."/>
            <person name="Martijn J."/>
            <person name="Lind A.E."/>
            <person name="van Eijk R."/>
            <person name="Schleper C."/>
            <person name="Guy L."/>
            <person name="Ettema T.J."/>
        </authorList>
    </citation>
    <scope>NUCLEOTIDE SEQUENCE</scope>
</reference>
<organism evidence="1">
    <name type="scientific">marine sediment metagenome</name>
    <dbReference type="NCBI Taxonomy" id="412755"/>
    <lineage>
        <taxon>unclassified sequences</taxon>
        <taxon>metagenomes</taxon>
        <taxon>ecological metagenomes</taxon>
    </lineage>
</organism>
<evidence type="ECO:0000313" key="1">
    <source>
        <dbReference type="EMBL" id="KKO12149.1"/>
    </source>
</evidence>
<evidence type="ECO:0008006" key="2">
    <source>
        <dbReference type="Google" id="ProtNLM"/>
    </source>
</evidence>
<gene>
    <name evidence="1" type="ORF">LCGC14_0001570</name>
</gene>
<proteinExistence type="predicted"/>
<sequence>MNSLAPYLDELKKMKELGSDAELARFLGVSRTHISQIRSGIHMGELLCFELALMLKRKPIELLALNRAIRSKDSRLKRYWLDIHSQCMAK</sequence>
<dbReference type="EMBL" id="LAZR01000001">
    <property type="protein sequence ID" value="KKO12149.1"/>
    <property type="molecule type" value="Genomic_DNA"/>
</dbReference>
<name>A0A0F9Z4K5_9ZZZZ</name>
<dbReference type="GO" id="GO:0003677">
    <property type="term" value="F:DNA binding"/>
    <property type="evidence" value="ECO:0007669"/>
    <property type="project" value="InterPro"/>
</dbReference>
<dbReference type="AlphaFoldDB" id="A0A0F9Z4K5"/>
<protein>
    <recommendedName>
        <fullName evidence="2">HTH cro/C1-type domain-containing protein</fullName>
    </recommendedName>
</protein>
<dbReference type="InterPro" id="IPR010982">
    <property type="entry name" value="Lambda_DNA-bd_dom_sf"/>
</dbReference>